<name>A0A5Q0H650_SACSY</name>
<evidence type="ECO:0000313" key="3">
    <source>
        <dbReference type="Proteomes" id="UP000325787"/>
    </source>
</evidence>
<dbReference type="Gene3D" id="3.90.1150.10">
    <property type="entry name" value="Aspartate Aminotransferase, domain 1"/>
    <property type="match status" value="1"/>
</dbReference>
<dbReference type="InterPro" id="IPR000192">
    <property type="entry name" value="Aminotrans_V_dom"/>
</dbReference>
<dbReference type="InterPro" id="IPR015424">
    <property type="entry name" value="PyrdxlP-dep_Trfase"/>
</dbReference>
<feature type="domain" description="Aminotransferase class V" evidence="1">
    <location>
        <begin position="57"/>
        <end position="363"/>
    </location>
</feature>
<dbReference type="InterPro" id="IPR015422">
    <property type="entry name" value="PyrdxlP-dep_Trfase_small"/>
</dbReference>
<dbReference type="InterPro" id="IPR015421">
    <property type="entry name" value="PyrdxlP-dep_Trfase_major"/>
</dbReference>
<keyword evidence="3" id="KW-1185">Reference proteome</keyword>
<dbReference type="Proteomes" id="UP000325787">
    <property type="component" value="Chromosome"/>
</dbReference>
<dbReference type="EMBL" id="CP034550">
    <property type="protein sequence ID" value="QFZ21202.1"/>
    <property type="molecule type" value="Genomic_DNA"/>
</dbReference>
<dbReference type="PANTHER" id="PTHR43586:SF15">
    <property type="entry name" value="BLR3095 PROTEIN"/>
    <property type="match status" value="1"/>
</dbReference>
<sequence length="389" mass="42007">MTVTTTLTSTVFRERFPVLRRKTHLSSCSLGARSLDLDDALHRMVEDMTAGGGAWEAFEHEVHRARAGFAALIGAEVDQVALVPNASTGAYQIVSTVDFTRRPKVVSTFDEFPSVSHVWLAQRPRGAEVVHAATAEDYERLVDRRTRLVSVPLVTYQHGRRMPVEDVARLAREAGAAVFVDAYQAVGVHPVEVSDLDCDFLVAGAMKYLPGLPGLAFLYVRSPELTDRLPRLTGWFGRVDPFAFDPTALDFPGAATRFETGTPAIPACYAANAALGLIGALDLAEVRMHVRQLTELAADLLTGRGEQVRALPAARRGAHIGLVDRDPGALARALAERDVSVSPRGDVVRLSFHYYNNLDDVVALCEAVADVRSAAGSLAVESPAAGRGR</sequence>
<gene>
    <name evidence="2" type="ORF">EKG83_30855</name>
</gene>
<dbReference type="AlphaFoldDB" id="A0A5Q0H650"/>
<dbReference type="Pfam" id="PF00266">
    <property type="entry name" value="Aminotran_5"/>
    <property type="match status" value="1"/>
</dbReference>
<evidence type="ECO:0000313" key="2">
    <source>
        <dbReference type="EMBL" id="QFZ21202.1"/>
    </source>
</evidence>
<organism evidence="2 3">
    <name type="scientific">Saccharothrix syringae</name>
    <name type="common">Nocardiopsis syringae</name>
    <dbReference type="NCBI Taxonomy" id="103733"/>
    <lineage>
        <taxon>Bacteria</taxon>
        <taxon>Bacillati</taxon>
        <taxon>Actinomycetota</taxon>
        <taxon>Actinomycetes</taxon>
        <taxon>Pseudonocardiales</taxon>
        <taxon>Pseudonocardiaceae</taxon>
        <taxon>Saccharothrix</taxon>
    </lineage>
</organism>
<dbReference type="GO" id="GO:0008483">
    <property type="term" value="F:transaminase activity"/>
    <property type="evidence" value="ECO:0007669"/>
    <property type="project" value="UniProtKB-KW"/>
</dbReference>
<keyword evidence="2" id="KW-0032">Aminotransferase</keyword>
<dbReference type="RefSeq" id="WP_051766188.1">
    <property type="nucleotide sequence ID" value="NZ_CP034550.1"/>
</dbReference>
<accession>A0A5Q0H650</accession>
<dbReference type="Gene3D" id="3.40.640.10">
    <property type="entry name" value="Type I PLP-dependent aspartate aminotransferase-like (Major domain)"/>
    <property type="match status" value="1"/>
</dbReference>
<dbReference type="OrthoDB" id="250246at2"/>
<evidence type="ECO:0000259" key="1">
    <source>
        <dbReference type="Pfam" id="PF00266"/>
    </source>
</evidence>
<reference evidence="3" key="1">
    <citation type="journal article" date="2021" name="Curr. Microbiol.">
        <title>Complete genome of nocamycin-producing strain Saccharothrix syringae NRRL B-16468 reveals the biosynthetic potential for secondary metabolites.</title>
        <authorList>
            <person name="Mo X."/>
            <person name="Yang S."/>
        </authorList>
    </citation>
    <scope>NUCLEOTIDE SEQUENCE [LARGE SCALE GENOMIC DNA]</scope>
    <source>
        <strain evidence="3">ATCC 51364 / DSM 43886 / JCM 6844 / KCTC 9398 / NBRC 14523 / NRRL B-16468 / INA 2240</strain>
    </source>
</reference>
<dbReference type="PANTHER" id="PTHR43586">
    <property type="entry name" value="CYSTEINE DESULFURASE"/>
    <property type="match status" value="1"/>
</dbReference>
<proteinExistence type="predicted"/>
<protein>
    <submittedName>
        <fullName evidence="2">Aminotransferase class V-fold PLP-dependent enzyme</fullName>
    </submittedName>
</protein>
<keyword evidence="2" id="KW-0808">Transferase</keyword>
<dbReference type="SUPFAM" id="SSF53383">
    <property type="entry name" value="PLP-dependent transferases"/>
    <property type="match status" value="1"/>
</dbReference>
<dbReference type="KEGG" id="ssyi:EKG83_30855"/>